<reference evidence="2 3" key="1">
    <citation type="submission" date="2020-08" db="EMBL/GenBank/DDBJ databases">
        <title>Genomic Encyclopedia of Type Strains, Phase IV (KMG-IV): sequencing the most valuable type-strain genomes for metagenomic binning, comparative biology and taxonomic classification.</title>
        <authorList>
            <person name="Goeker M."/>
        </authorList>
    </citation>
    <scope>NUCLEOTIDE SEQUENCE [LARGE SCALE GENOMIC DNA]</scope>
    <source>
        <strain evidence="2 3">DSM 22368</strain>
    </source>
</reference>
<dbReference type="RefSeq" id="WP_166845176.1">
    <property type="nucleotide sequence ID" value="NZ_JAAONY010000002.1"/>
</dbReference>
<comment type="caution">
    <text evidence="2">The sequence shown here is derived from an EMBL/GenBank/DDBJ whole genome shotgun (WGS) entry which is preliminary data.</text>
</comment>
<dbReference type="PANTHER" id="PTHR43319:SF3">
    <property type="entry name" value="BETA-LACTAMASE-RELATED DOMAIN-CONTAINING PROTEIN"/>
    <property type="match status" value="1"/>
</dbReference>
<dbReference type="Proteomes" id="UP000528457">
    <property type="component" value="Unassembled WGS sequence"/>
</dbReference>
<dbReference type="Pfam" id="PF00144">
    <property type="entry name" value="Beta-lactamase"/>
    <property type="match status" value="1"/>
</dbReference>
<dbReference type="AlphaFoldDB" id="A0A7X0JV24"/>
<dbReference type="InterPro" id="IPR001466">
    <property type="entry name" value="Beta-lactam-related"/>
</dbReference>
<dbReference type="PANTHER" id="PTHR43319">
    <property type="entry name" value="BETA-LACTAMASE-RELATED"/>
    <property type="match status" value="1"/>
</dbReference>
<proteinExistence type="predicted"/>
<dbReference type="InParanoid" id="A0A7X0JV24"/>
<dbReference type="InterPro" id="IPR012338">
    <property type="entry name" value="Beta-lactam/transpept-like"/>
</dbReference>
<keyword evidence="3" id="KW-1185">Reference proteome</keyword>
<evidence type="ECO:0000313" key="3">
    <source>
        <dbReference type="Proteomes" id="UP000528457"/>
    </source>
</evidence>
<protein>
    <submittedName>
        <fullName evidence="2">CubicO group peptidase (Beta-lactamase class C family)</fullName>
    </submittedName>
</protein>
<sequence>MSEKVQVSGEYSSRFAALATAFADSFRDHGDTGAALSLYYRGELQLDIWAGKRDKKDVDDWQADTRVNVFSAGKALVAVSLLQQMELAGLSLDTPVKEIWPEFQNSQVNVRQVLCHRSGFSAFQKKVPDEVIYDWRRVTEQLAGETPWWEPNQAQGYSPMLFGWLGGELCRRLAGAARFNDVVQKTISQPLGISAGFGLSEEEQQTLADVRALDSRYVPKDAAKLMTIFKDEPGGVTQKAFTNPMSIMVGTNSQAWRQAQIPGGNACTNARSLATFYQALLEPGKLLGEAFTTALRQQQSYSECDNVLKTSLGFGLGFMLSDERDELRLGSAQNSFGHPGAGGCVGFADPNTDIAFAYTTRDMGQSLLLDPRAIRLIDAAYACL</sequence>
<dbReference type="InterPro" id="IPR052907">
    <property type="entry name" value="Beta-lactamase/esterase"/>
</dbReference>
<name>A0A7X0JV24_9GAMM</name>
<organism evidence="2 3">
    <name type="scientific">Pseudoteredinibacter isoporae</name>
    <dbReference type="NCBI Taxonomy" id="570281"/>
    <lineage>
        <taxon>Bacteria</taxon>
        <taxon>Pseudomonadati</taxon>
        <taxon>Pseudomonadota</taxon>
        <taxon>Gammaproteobacteria</taxon>
        <taxon>Cellvibrionales</taxon>
        <taxon>Cellvibrionaceae</taxon>
        <taxon>Pseudoteredinibacter</taxon>
    </lineage>
</organism>
<gene>
    <name evidence="2" type="ORF">HNR48_003092</name>
</gene>
<dbReference type="SUPFAM" id="SSF56601">
    <property type="entry name" value="beta-lactamase/transpeptidase-like"/>
    <property type="match status" value="1"/>
</dbReference>
<accession>A0A7X0JV24</accession>
<dbReference type="EMBL" id="JACHHT010000002">
    <property type="protein sequence ID" value="MBB6522807.1"/>
    <property type="molecule type" value="Genomic_DNA"/>
</dbReference>
<evidence type="ECO:0000259" key="1">
    <source>
        <dbReference type="Pfam" id="PF00144"/>
    </source>
</evidence>
<evidence type="ECO:0000313" key="2">
    <source>
        <dbReference type="EMBL" id="MBB6522807.1"/>
    </source>
</evidence>
<dbReference type="Gene3D" id="3.40.710.10">
    <property type="entry name" value="DD-peptidase/beta-lactamase superfamily"/>
    <property type="match status" value="1"/>
</dbReference>
<feature type="domain" description="Beta-lactamase-related" evidence="1">
    <location>
        <begin position="26"/>
        <end position="377"/>
    </location>
</feature>